<dbReference type="VEuPathDB" id="FungiDB:FUN_003200"/>
<reference evidence="1 4" key="1">
    <citation type="submission" date="2016-04" db="EMBL/GenBank/DDBJ databases">
        <title>Genome analyses suggest a sexual origin of heterokaryosis in a supposedly ancient asexual fungus.</title>
        <authorList>
            <person name="Ropars J."/>
            <person name="Sedzielewska K."/>
            <person name="Noel J."/>
            <person name="Charron P."/>
            <person name="Farinelli L."/>
            <person name="Marton T."/>
            <person name="Kruger M."/>
            <person name="Pelin A."/>
            <person name="Brachmann A."/>
            <person name="Corradi N."/>
        </authorList>
    </citation>
    <scope>NUCLEOTIDE SEQUENCE [LARGE SCALE GENOMIC DNA]</scope>
    <source>
        <strain evidence="1 4">A5</strain>
    </source>
</reference>
<dbReference type="OrthoDB" id="2376870at2759"/>
<name>A0A2I1ESW6_9GLOM</name>
<dbReference type="EMBL" id="LLXH01000399">
    <property type="protein sequence ID" value="PKC67316.1"/>
    <property type="molecule type" value="Genomic_DNA"/>
</dbReference>
<dbReference type="AlphaFoldDB" id="A0A2I1ESW6"/>
<accession>A0A2I1ESW6</accession>
<dbReference type="EMBL" id="LLXJ01000763">
    <property type="protein sequence ID" value="PKC06388.1"/>
    <property type="molecule type" value="Genomic_DNA"/>
</dbReference>
<evidence type="ECO:0000313" key="3">
    <source>
        <dbReference type="Proteomes" id="UP000232688"/>
    </source>
</evidence>
<dbReference type="VEuPathDB" id="FungiDB:RhiirFUN_023695"/>
<comment type="caution">
    <text evidence="2">The sequence shown here is derived from an EMBL/GenBank/DDBJ whole genome shotgun (WGS) entry which is preliminary data.</text>
</comment>
<dbReference type="Proteomes" id="UP000232688">
    <property type="component" value="Unassembled WGS sequence"/>
</dbReference>
<gene>
    <name evidence="2" type="ORF">RhiirA1_458576</name>
    <name evidence="1" type="ORF">RhiirA5_419628</name>
</gene>
<sequence>MSNYEPRSRSFKIKTKKNLKCEFTAEKCILELPRICNNCLHEILKDKFLSWGSGNELIDGFIQTTQLLSIWTISRMGFIQLFVPNGTDWQIGEELVHTCKVALKKLKGEMKITEAFLSEVQAQFDFCHFAPPSLITIEKWMSYYYRVGQFHKVIILDLNAPGCEQSEENLTAENQSMKLEVTI</sequence>
<dbReference type="Proteomes" id="UP000232722">
    <property type="component" value="Unassembled WGS sequence"/>
</dbReference>
<evidence type="ECO:0000313" key="1">
    <source>
        <dbReference type="EMBL" id="PKC06388.1"/>
    </source>
</evidence>
<reference evidence="2 3" key="3">
    <citation type="submission" date="2017-10" db="EMBL/GenBank/DDBJ databases">
        <title>Extensive intraspecific genome diversity in a model arbuscular mycorrhizal fungus.</title>
        <authorList>
            <person name="Chen E.C.H."/>
            <person name="Morin E."/>
            <person name="Baudet D."/>
            <person name="Noel J."/>
            <person name="Ndikumana S."/>
            <person name="Charron P."/>
            <person name="St-Onge C."/>
            <person name="Giorgi J."/>
            <person name="Grigoriev I.V."/>
            <person name="Roux C."/>
            <person name="Martin F.M."/>
            <person name="Corradi N."/>
        </authorList>
    </citation>
    <scope>NUCLEOTIDE SEQUENCE [LARGE SCALE GENOMIC DNA]</scope>
    <source>
        <strain evidence="2 3">A1</strain>
    </source>
</reference>
<proteinExistence type="predicted"/>
<organism evidence="2 3">
    <name type="scientific">Rhizophagus irregularis</name>
    <dbReference type="NCBI Taxonomy" id="588596"/>
    <lineage>
        <taxon>Eukaryota</taxon>
        <taxon>Fungi</taxon>
        <taxon>Fungi incertae sedis</taxon>
        <taxon>Mucoromycota</taxon>
        <taxon>Glomeromycotina</taxon>
        <taxon>Glomeromycetes</taxon>
        <taxon>Glomerales</taxon>
        <taxon>Glomeraceae</taxon>
        <taxon>Rhizophagus</taxon>
    </lineage>
</organism>
<reference evidence="1 4" key="2">
    <citation type="submission" date="2017-09" db="EMBL/GenBank/DDBJ databases">
        <title>Extensive intraspecific genome diversity in a model arbuscular mycorrhizal fungus.</title>
        <authorList>
            <person name="Chen E.C."/>
            <person name="Morin E."/>
            <person name="Beaudet D."/>
            <person name="Noel J."/>
            <person name="Ndikumana S."/>
            <person name="Charron P."/>
            <person name="St-Onge C."/>
            <person name="Giorgi J."/>
            <person name="Grigoriev I.V."/>
            <person name="Roux C."/>
            <person name="Martin F.M."/>
            <person name="Corradi N."/>
        </authorList>
    </citation>
    <scope>NUCLEOTIDE SEQUENCE [LARGE SCALE GENOMIC DNA]</scope>
    <source>
        <strain evidence="1 4">A5</strain>
    </source>
</reference>
<reference evidence="2 3" key="4">
    <citation type="submission" date="2017-10" db="EMBL/GenBank/DDBJ databases">
        <title>Genome analyses suggest a sexual origin of heterokaryosis in a supposedly ancient asexual fungus.</title>
        <authorList>
            <person name="Corradi N."/>
            <person name="Sedzielewska K."/>
            <person name="Noel J."/>
            <person name="Charron P."/>
            <person name="Farinelli L."/>
            <person name="Marton T."/>
            <person name="Kruger M."/>
            <person name="Pelin A."/>
            <person name="Brachmann A."/>
            <person name="Corradi N."/>
        </authorList>
    </citation>
    <scope>NUCLEOTIDE SEQUENCE [LARGE SCALE GENOMIC DNA]</scope>
    <source>
        <strain evidence="2 3">A1</strain>
    </source>
</reference>
<dbReference type="VEuPathDB" id="FungiDB:RhiirA1_458576"/>
<evidence type="ECO:0000313" key="2">
    <source>
        <dbReference type="EMBL" id="PKC67316.1"/>
    </source>
</evidence>
<evidence type="ECO:0000313" key="4">
    <source>
        <dbReference type="Proteomes" id="UP000232722"/>
    </source>
</evidence>
<protein>
    <submittedName>
        <fullName evidence="2">Uncharacterized protein</fullName>
    </submittedName>
</protein>